<comment type="caution">
    <text evidence="3">The sequence shown here is derived from an EMBL/GenBank/DDBJ whole genome shotgun (WGS) entry which is preliminary data.</text>
</comment>
<feature type="chain" id="PRO_5038593258" evidence="1">
    <location>
        <begin position="22"/>
        <end position="183"/>
    </location>
</feature>
<organism evidence="3 4">
    <name type="scientific">Candidatus Cryptobacteroides faecipullorum</name>
    <dbReference type="NCBI Taxonomy" id="2840764"/>
    <lineage>
        <taxon>Bacteria</taxon>
        <taxon>Pseudomonadati</taxon>
        <taxon>Bacteroidota</taxon>
        <taxon>Bacteroidia</taxon>
        <taxon>Bacteroidales</taxon>
        <taxon>Candidatus Cryptobacteroides</taxon>
    </lineage>
</organism>
<dbReference type="PANTHER" id="PTHR43108">
    <property type="entry name" value="N-ACETYLGLUCOSAMINE-6-SULFATASE FAMILY MEMBER"/>
    <property type="match status" value="1"/>
</dbReference>
<reference evidence="3" key="2">
    <citation type="journal article" date="2021" name="PeerJ">
        <title>Extensive microbial diversity within the chicken gut microbiome revealed by metagenomics and culture.</title>
        <authorList>
            <person name="Gilroy R."/>
            <person name="Ravi A."/>
            <person name="Getino M."/>
            <person name="Pursley I."/>
            <person name="Horton D.L."/>
            <person name="Alikhan N.F."/>
            <person name="Baker D."/>
            <person name="Gharbi K."/>
            <person name="Hall N."/>
            <person name="Watson M."/>
            <person name="Adriaenssens E.M."/>
            <person name="Foster-Nyarko E."/>
            <person name="Jarju S."/>
            <person name="Secka A."/>
            <person name="Antonio M."/>
            <person name="Oren A."/>
            <person name="Chaudhuri R.R."/>
            <person name="La Ragione R."/>
            <person name="Hildebrand F."/>
            <person name="Pallen M.J."/>
        </authorList>
    </citation>
    <scope>NUCLEOTIDE SEQUENCE</scope>
    <source>
        <strain evidence="3">B1-15692</strain>
    </source>
</reference>
<dbReference type="InterPro" id="IPR032506">
    <property type="entry name" value="SGSH_C"/>
</dbReference>
<feature type="domain" description="N-sulphoglucosamine sulphohydrolase C-terminal" evidence="2">
    <location>
        <begin position="46"/>
        <end position="162"/>
    </location>
</feature>
<name>A0A9D9I6K5_9BACT</name>
<dbReference type="SUPFAM" id="SSF53649">
    <property type="entry name" value="Alkaline phosphatase-like"/>
    <property type="match status" value="1"/>
</dbReference>
<protein>
    <submittedName>
        <fullName evidence="3">DUF4976 domain-containing protein</fullName>
    </submittedName>
</protein>
<dbReference type="Proteomes" id="UP000823660">
    <property type="component" value="Unassembled WGS sequence"/>
</dbReference>
<dbReference type="PANTHER" id="PTHR43108:SF6">
    <property type="entry name" value="N-SULPHOGLUCOSAMINE SULPHOHYDROLASE"/>
    <property type="match status" value="1"/>
</dbReference>
<keyword evidence="1" id="KW-0732">Signal</keyword>
<sequence length="183" mass="21241">MYYRYLLAGVIPLASVAEVFAEAPNILFILSDDHTSQTWGIYGGILADYAGADAPEGSQGRSFRDNLRGDTPDDWRTSIYYRYWTQHKERPAHIGVRTDRYKLIFLYGNRLDMTGSTDYVSQPSWEFYDLQEDPYEDHNAYNDPQYQNIIKQMKKEMMRLRTETGDTDASRPVMLDILRAQGL</sequence>
<dbReference type="EMBL" id="JADIMH010000019">
    <property type="protein sequence ID" value="MBO8466896.1"/>
    <property type="molecule type" value="Genomic_DNA"/>
</dbReference>
<dbReference type="Pfam" id="PF16347">
    <property type="entry name" value="SGSH_C"/>
    <property type="match status" value="1"/>
</dbReference>
<dbReference type="InterPro" id="IPR017850">
    <property type="entry name" value="Alkaline_phosphatase_core_sf"/>
</dbReference>
<accession>A0A9D9I6K5</accession>
<dbReference type="AlphaFoldDB" id="A0A9D9I6K5"/>
<gene>
    <name evidence="3" type="ORF">IAB99_03940</name>
</gene>
<evidence type="ECO:0000259" key="2">
    <source>
        <dbReference type="Pfam" id="PF16347"/>
    </source>
</evidence>
<evidence type="ECO:0000313" key="3">
    <source>
        <dbReference type="EMBL" id="MBO8466896.1"/>
    </source>
</evidence>
<evidence type="ECO:0000256" key="1">
    <source>
        <dbReference type="SAM" id="SignalP"/>
    </source>
</evidence>
<dbReference type="Gene3D" id="3.40.720.10">
    <property type="entry name" value="Alkaline Phosphatase, subunit A"/>
    <property type="match status" value="1"/>
</dbReference>
<reference evidence="3" key="1">
    <citation type="submission" date="2020-10" db="EMBL/GenBank/DDBJ databases">
        <authorList>
            <person name="Gilroy R."/>
        </authorList>
    </citation>
    <scope>NUCLEOTIDE SEQUENCE</scope>
    <source>
        <strain evidence="3">B1-15692</strain>
    </source>
</reference>
<feature type="signal peptide" evidence="1">
    <location>
        <begin position="1"/>
        <end position="21"/>
    </location>
</feature>
<evidence type="ECO:0000313" key="4">
    <source>
        <dbReference type="Proteomes" id="UP000823660"/>
    </source>
</evidence>
<proteinExistence type="predicted"/>